<evidence type="ECO:0008006" key="7">
    <source>
        <dbReference type="Google" id="ProtNLM"/>
    </source>
</evidence>
<feature type="domain" description="Phlebovirus glycoprotein G2 fusion" evidence="4">
    <location>
        <begin position="1329"/>
        <end position="1655"/>
    </location>
</feature>
<feature type="compositionally biased region" description="Polar residues" evidence="1">
    <location>
        <begin position="628"/>
        <end position="644"/>
    </location>
</feature>
<dbReference type="HOGENOM" id="CLU_000526_7_0_1"/>
<dbReference type="EMBL" id="GL379887">
    <property type="protein sequence ID" value="EGT31650.1"/>
    <property type="molecule type" value="Genomic_DNA"/>
</dbReference>
<dbReference type="InterPro" id="IPR009878">
    <property type="entry name" value="Phlebovirus_G2_fusion"/>
</dbReference>
<feature type="region of interest" description="Disordered" evidence="1">
    <location>
        <begin position="1185"/>
        <end position="1219"/>
    </location>
</feature>
<dbReference type="eggNOG" id="KOG0017">
    <property type="taxonomic scope" value="Eukaryota"/>
</dbReference>
<keyword evidence="2" id="KW-1133">Transmembrane helix</keyword>
<keyword evidence="2" id="KW-0812">Transmembrane</keyword>
<dbReference type="Gene3D" id="2.60.98.50">
    <property type="match status" value="1"/>
</dbReference>
<feature type="region of interest" description="Disordered" evidence="1">
    <location>
        <begin position="560"/>
        <end position="653"/>
    </location>
</feature>
<dbReference type="InterPro" id="IPR005312">
    <property type="entry name" value="DUF1759"/>
</dbReference>
<dbReference type="Pfam" id="PF05585">
    <property type="entry name" value="DUF1758"/>
    <property type="match status" value="1"/>
</dbReference>
<dbReference type="SUPFAM" id="SSF56672">
    <property type="entry name" value="DNA/RNA polymerases"/>
    <property type="match status" value="1"/>
</dbReference>
<dbReference type="PANTHER" id="PTHR47331">
    <property type="entry name" value="PHD-TYPE DOMAIN-CONTAINING PROTEIN"/>
    <property type="match status" value="1"/>
</dbReference>
<dbReference type="Gene3D" id="2.60.40.3770">
    <property type="match status" value="1"/>
</dbReference>
<name>G0NI27_CAEBE</name>
<keyword evidence="6" id="KW-1185">Reference proteome</keyword>
<proteinExistence type="predicted"/>
<dbReference type="Pfam" id="PF03564">
    <property type="entry name" value="DUF1759"/>
    <property type="match status" value="1"/>
</dbReference>
<gene>
    <name evidence="5" type="ORF">CAEBREN_15281</name>
</gene>
<dbReference type="Proteomes" id="UP000008068">
    <property type="component" value="Unassembled WGS sequence"/>
</dbReference>
<keyword evidence="2" id="KW-0472">Membrane</keyword>
<sequence>MKPRSSSRIRSQIGNCRNRLQKRIDEAKDLDPVEDSKDLPTREIYQEITEVANLAEDIRTEIGRINTQEKLWQELFEEVPKEREEQQNYKLNKGDYTAEIKKANEVVKDLHKRYDALIAMHKAKSPETTEYTAFGGVQTVPINTKIHVINTEPIYIQVPSGTDQQPRLVSAQQHVSNAPTYEPPTTAVHSTFPPTVPSSQHMPMPIHSQTPQFQQQFQQGPAPQVHQQYQQMPGMFQGTTPQMHQQHQQMPGMIPTYVPYQTPQYYTPPTYTLPALTLPNFSGKHTEYRGFMEIFQWAVHNNPTISNATRLVYLKQCLTGEAQSLVQHLPMSGDNYTVALKLLEDAYGDTIRIRVSLQSKLDNLPSVRDGNEQDIQHFVYEANSIFLQLMTIDPDSDNTTVGQQIYRKLPQRYIAKLFTGANHNKNLKASEVLELIKQYVRDDTLVVTIYNENAPPSRRSTTMSAHQSRHQPIQAPATGPIRTITTPCAFCCSKTDLHRHEDCPTFETAAERKKQAQDLKLCFKCLRTGHDIRQCDSRRQCFHCKGERHHSSLCVLKNRITRPNTGSQPRSHSPSQFNTRSHSPNQQYNRPHSPHQQYNRSHSPNRFQQGPGRFNDYRGQSPGRNYHQRNQSPSRNGGIYSSQDARAPKFDQRRVHFTNTSVAVSQDMEQPASENRKPDRTITYTASSQPVAVCNQIDCTPPSSAETRQSTELQPVAMMTTKLTVEDQKGDPITTTVFFDTGSDRSWISAQLAKQLALPPLDEKKIQLTVFDSKHPKVIDSNTFMVTFDINDEKISIPLSSNEHMNAVVTGDIDGNTLKILLKDSKAVLPRVEETPGVLIGLDFMSILFGDTSSSTLPNGLTMHRTKCGTMITGKEKEQIEPTESCFPLEANTFSSIAPEGILHSCPEEQHAELIESVERFWRLDSAGIVENPRTTDEELTALFFEETTTREPGGRYVCRWPMKENIDDILPDNRYLAKHRLQSLVKKLGKDMQSYLEYHAIIENQIERGFIEIVKDESIGWRIHYLSHHAIIKPTSTSTKVRIVYDASARASKQAKSLNDMLHTGESLLPKLNGILMRARKPEILISCDIEKAFLMLSLHPDDRDLCRFLWTPPGSNDTLEVGKVVMIEDDTPHKTTWPLARINELGPRSAKLYVPRTGRIVERPFKKIYQLEVEPERQKPLVRPIPQEKTTTPIEATEPEDPIKQYSGPQTRSRTKSTAKLATALTLAMMINTTSASPINNANHNTTASDYFQWMSQMCMMLGSIILFSALIQVVFCAIRCSHNVIKYVRQAFMLIGLVMCCRTSKNKAGIIILGFFLFLPIGIETCNNVAHISAKERACYDHINMTQCHIEESSLVSVIANGSTTCLEIKHANDAPLATLKITAEAIVSYCQKRVVFHSRDFKLTHEFVRRCYKVGSCSNEMCGKIQKDEDLPELSQTAKQSPGFTSCLPGCGGWHCSCFFYDPSCLFLRYYALPTSNDIYQVFQCPIWFHRLRINIELGKLKLSTELTPGIKYQLPNTNISITTTALTSPPLQVHGATFISSFGLGSKTPHWTSFTFTPPSAPGTPAKGFTGELQCASRKHAENFNCRFDRTLCKCTGFGTEVNCQCANEMMANHKKTNKLPAKGVNHQTVTINNNVATLTVQETTVSLQVDIVNATLSRMTTVQSCQAKQQGELKGCHSCFTGGRATVLCTSKKTTRALIHCGILETSIECGPFGIVSEMTLPLDQSTVYLNCSVDCGIRTYLAINGDLAAESGFNNNNDTYYSSPFERIIAGSFSFGNFLVDSFVKIFSQFNTLITFLCILAGVFLTLLIARRILSRYLASRRRQFRSLDRAKYY</sequence>
<accession>G0NI27</accession>
<evidence type="ECO:0000259" key="4">
    <source>
        <dbReference type="Pfam" id="PF07245"/>
    </source>
</evidence>
<dbReference type="InterPro" id="IPR008737">
    <property type="entry name" value="DUF1758"/>
</dbReference>
<dbReference type="Pfam" id="PF07245">
    <property type="entry name" value="Phlebovirus_G2"/>
    <property type="match status" value="1"/>
</dbReference>
<feature type="domain" description="DUF1758" evidence="3">
    <location>
        <begin position="735"/>
        <end position="881"/>
    </location>
</feature>
<dbReference type="Gene3D" id="2.40.70.10">
    <property type="entry name" value="Acid Proteases"/>
    <property type="match status" value="1"/>
</dbReference>
<dbReference type="InterPro" id="IPR043502">
    <property type="entry name" value="DNA/RNA_pol_sf"/>
</dbReference>
<evidence type="ECO:0000256" key="2">
    <source>
        <dbReference type="SAM" id="Phobius"/>
    </source>
</evidence>
<dbReference type="STRING" id="135651.G0NI27"/>
<protein>
    <recommendedName>
        <fullName evidence="7">CCHC-type domain-containing protein</fullName>
    </recommendedName>
</protein>
<reference evidence="6" key="1">
    <citation type="submission" date="2011-07" db="EMBL/GenBank/DDBJ databases">
        <authorList>
            <consortium name="Caenorhabditis brenneri Sequencing and Analysis Consortium"/>
            <person name="Wilson R.K."/>
        </authorList>
    </citation>
    <scope>NUCLEOTIDE SEQUENCE [LARGE SCALE GENOMIC DNA]</scope>
    <source>
        <strain evidence="6">PB2801</strain>
    </source>
</reference>
<feature type="compositionally biased region" description="Polar residues" evidence="1">
    <location>
        <begin position="561"/>
        <end position="608"/>
    </location>
</feature>
<feature type="transmembrane region" description="Helical" evidence="2">
    <location>
        <begin position="1309"/>
        <end position="1326"/>
    </location>
</feature>
<evidence type="ECO:0000313" key="6">
    <source>
        <dbReference type="Proteomes" id="UP000008068"/>
    </source>
</evidence>
<evidence type="ECO:0000259" key="3">
    <source>
        <dbReference type="Pfam" id="PF05585"/>
    </source>
</evidence>
<feature type="region of interest" description="Disordered" evidence="1">
    <location>
        <begin position="456"/>
        <end position="478"/>
    </location>
</feature>
<dbReference type="InParanoid" id="G0NI27"/>
<dbReference type="InterPro" id="IPR021109">
    <property type="entry name" value="Peptidase_aspartic_dom_sf"/>
</dbReference>
<evidence type="ECO:0000256" key="1">
    <source>
        <dbReference type="SAM" id="MobiDB-lite"/>
    </source>
</evidence>
<dbReference type="OrthoDB" id="5857529at2759"/>
<feature type="transmembrane region" description="Helical" evidence="2">
    <location>
        <begin position="1800"/>
        <end position="1821"/>
    </location>
</feature>
<dbReference type="PANTHER" id="PTHR47331:SF1">
    <property type="entry name" value="GAG-LIKE PROTEIN"/>
    <property type="match status" value="1"/>
</dbReference>
<feature type="transmembrane region" description="Helical" evidence="2">
    <location>
        <begin position="1262"/>
        <end position="1288"/>
    </location>
</feature>
<evidence type="ECO:0000313" key="5">
    <source>
        <dbReference type="EMBL" id="EGT31650.1"/>
    </source>
</evidence>
<organism evidence="6">
    <name type="scientific">Caenorhabditis brenneri</name>
    <name type="common">Nematode worm</name>
    <dbReference type="NCBI Taxonomy" id="135651"/>
    <lineage>
        <taxon>Eukaryota</taxon>
        <taxon>Metazoa</taxon>
        <taxon>Ecdysozoa</taxon>
        <taxon>Nematoda</taxon>
        <taxon>Chromadorea</taxon>
        <taxon>Rhabditida</taxon>
        <taxon>Rhabditina</taxon>
        <taxon>Rhabditomorpha</taxon>
        <taxon>Rhabditoidea</taxon>
        <taxon>Rhabditidae</taxon>
        <taxon>Peloderinae</taxon>
        <taxon>Caenorhabditis</taxon>
    </lineage>
</organism>